<dbReference type="GO" id="GO:0000725">
    <property type="term" value="P:recombinational repair"/>
    <property type="evidence" value="ECO:0007669"/>
    <property type="project" value="TreeGrafter"/>
</dbReference>
<dbReference type="GO" id="GO:0043138">
    <property type="term" value="F:3'-5' DNA helicase activity"/>
    <property type="evidence" value="ECO:0007669"/>
    <property type="project" value="UniProtKB-EC"/>
</dbReference>
<dbReference type="Gene3D" id="1.10.10.160">
    <property type="match status" value="1"/>
</dbReference>
<dbReference type="GO" id="GO:0016787">
    <property type="term" value="F:hydrolase activity"/>
    <property type="evidence" value="ECO:0007669"/>
    <property type="project" value="UniProtKB-UniRule"/>
</dbReference>
<dbReference type="InterPro" id="IPR038726">
    <property type="entry name" value="PDDEXK_AddAB-type"/>
</dbReference>
<accession>A0A0G0FTF2</accession>
<organism evidence="14 15">
    <name type="scientific">Berkelbacteria bacterium GW2011_GWA1_36_9</name>
    <dbReference type="NCBI Taxonomy" id="1618331"/>
    <lineage>
        <taxon>Bacteria</taxon>
        <taxon>Candidatus Berkelbacteria</taxon>
    </lineage>
</organism>
<evidence type="ECO:0000256" key="8">
    <source>
        <dbReference type="ARBA" id="ARBA00034617"/>
    </source>
</evidence>
<keyword evidence="2 11" id="KW-0547">Nucleotide-binding</keyword>
<dbReference type="InterPro" id="IPR013986">
    <property type="entry name" value="DExx_box_DNA_helicase_dom_sf"/>
</dbReference>
<evidence type="ECO:0000256" key="1">
    <source>
        <dbReference type="ARBA" id="ARBA00009922"/>
    </source>
</evidence>
<dbReference type="GO" id="GO:0003677">
    <property type="term" value="F:DNA binding"/>
    <property type="evidence" value="ECO:0007669"/>
    <property type="project" value="UniProtKB-KW"/>
</dbReference>
<evidence type="ECO:0000313" key="14">
    <source>
        <dbReference type="EMBL" id="KKQ17110.1"/>
    </source>
</evidence>
<feature type="domain" description="UvrD-like helicase ATP-binding" evidence="12">
    <location>
        <begin position="11"/>
        <end position="307"/>
    </location>
</feature>
<evidence type="ECO:0000256" key="4">
    <source>
        <dbReference type="ARBA" id="ARBA00022806"/>
    </source>
</evidence>
<keyword evidence="3 11" id="KW-0378">Hydrolase</keyword>
<dbReference type="InterPro" id="IPR014016">
    <property type="entry name" value="UvrD-like_ATP-bd"/>
</dbReference>
<dbReference type="InterPro" id="IPR000212">
    <property type="entry name" value="DNA_helicase_UvrD/REP"/>
</dbReference>
<dbReference type="CDD" id="cd17932">
    <property type="entry name" value="DEXQc_UvrD"/>
    <property type="match status" value="1"/>
</dbReference>
<dbReference type="PATRIC" id="fig|1618331.3.peg.892"/>
<evidence type="ECO:0000256" key="2">
    <source>
        <dbReference type="ARBA" id="ARBA00022741"/>
    </source>
</evidence>
<evidence type="ECO:0000256" key="3">
    <source>
        <dbReference type="ARBA" id="ARBA00022801"/>
    </source>
</evidence>
<keyword evidence="6" id="KW-0238">DNA-binding</keyword>
<sequence>MNEKIFLDEYEKLNLQQKKAVEEIEGPVMVIAGPGTGKTQILAMRIANILKVAQVNPSNILCLTFTNSGVKAIKERLLEIIGPSSYQVQVYTFHAFCSEVINTFPEKFLTARTINQLDDLEQAVIIQKILDHHHFKFLKPLKSPYYFQKTILSTISQLKQENISPQNFLLILKNEKENKQNHLAKNLELAKIYGLYQIHLTEEGKYDYNDMILFVVSAFKNDSELLSYYQEKFQYILIDEFQDTNTSQNEITKLLASFYQTPNIFVVGDDEQSIFRFQGASMENILEFKKNYPETKIIVLEDNYRSGQNILDASRTLILNNKNQIFNRLKIPKNLKSQIKNTDSEINVAEFSNGSIENYFVAKEILNLNKTQKVPFSEIAVLYRNNSDVTELTDFLAKLNIPYQLEIGENIFDDPEINKLISFFKVLNASDNPQENKVLFEVMHYSFFKLLPLDIYKIVVASHKKKNNIFNILAGNLKPLNLEKESRVKKFLKLILDCREIVHNNTFATSFEMIINHSGYLDYLISLKDIQHLNRLQTLFKYIQLLNLKQKKLNLEIFLDHLELLAENNFTLKEESISSEISGVRLMTAHKAKGLEFNFVFIIHLTDGHWGQNSKRQLIKLPSLLEIQKVSDENDEEERRLFYVCLTRARTGIYLSFAHKYGEAENQTLLMPSKFLSELPVKDLKRIDALKYEQQYEERLKLRFQAKKWIQSKNLTDFLKSILAEFKFNPTALNTFLDCPQRFFFDNILRVPKAKDFNQSYGTAVHFALERFFKIYKQDLVMPQKINLIGWFKEGLKDEILAKTDSDRALKQGSVVLKNYYDLYEQIWRKAGPPLFCEYNFGYRNVHFGDIPITGRVDKIELIDSISNKVRLIDYKTSAPKSLNHILGLTKDKDLSLFYQAYFYRLLIDCDSTFNWQVGEIIFDFISPQGFKQVVLPIDEEKYKEFKLLVHETYQKITKLKFAKEFKSCAKRERNCDYQHICQEHKI</sequence>
<comment type="similarity">
    <text evidence="1">Belongs to the helicase family. UvrD subfamily.</text>
</comment>
<dbReference type="Pfam" id="PF13361">
    <property type="entry name" value="UvrD_C"/>
    <property type="match status" value="1"/>
</dbReference>
<comment type="catalytic activity">
    <reaction evidence="8">
        <text>Couples ATP hydrolysis with the unwinding of duplex DNA by translocating in the 3'-5' direction.</text>
        <dbReference type="EC" id="5.6.2.4"/>
    </reaction>
</comment>
<evidence type="ECO:0000259" key="13">
    <source>
        <dbReference type="PROSITE" id="PS51217"/>
    </source>
</evidence>
<proteinExistence type="inferred from homology"/>
<reference evidence="14 15" key="1">
    <citation type="journal article" date="2015" name="Nature">
        <title>rRNA introns, odd ribosomes, and small enigmatic genomes across a large radiation of phyla.</title>
        <authorList>
            <person name="Brown C.T."/>
            <person name="Hug L.A."/>
            <person name="Thomas B.C."/>
            <person name="Sharon I."/>
            <person name="Castelle C.J."/>
            <person name="Singh A."/>
            <person name="Wilkins M.J."/>
            <person name="Williams K.H."/>
            <person name="Banfield J.F."/>
        </authorList>
    </citation>
    <scope>NUCLEOTIDE SEQUENCE [LARGE SCALE GENOMIC DNA]</scope>
</reference>
<protein>
    <recommendedName>
        <fullName evidence="9">DNA 3'-5' helicase</fullName>
        <ecNumber evidence="9">5.6.2.4</ecNumber>
    </recommendedName>
</protein>
<evidence type="ECO:0000256" key="6">
    <source>
        <dbReference type="ARBA" id="ARBA00023125"/>
    </source>
</evidence>
<dbReference type="Pfam" id="PF12705">
    <property type="entry name" value="PDDEXK_1"/>
    <property type="match status" value="1"/>
</dbReference>
<comment type="catalytic activity">
    <reaction evidence="10">
        <text>ATP + H2O = ADP + phosphate + H(+)</text>
        <dbReference type="Rhea" id="RHEA:13065"/>
        <dbReference type="ChEBI" id="CHEBI:15377"/>
        <dbReference type="ChEBI" id="CHEBI:15378"/>
        <dbReference type="ChEBI" id="CHEBI:30616"/>
        <dbReference type="ChEBI" id="CHEBI:43474"/>
        <dbReference type="ChEBI" id="CHEBI:456216"/>
        <dbReference type="EC" id="5.6.2.4"/>
    </reaction>
</comment>
<dbReference type="Pfam" id="PF00580">
    <property type="entry name" value="UvrD-helicase"/>
    <property type="match status" value="1"/>
</dbReference>
<dbReference type="InterPro" id="IPR027417">
    <property type="entry name" value="P-loop_NTPase"/>
</dbReference>
<dbReference type="InterPro" id="IPR014017">
    <property type="entry name" value="DNA_helicase_UvrD-like_C"/>
</dbReference>
<evidence type="ECO:0000256" key="11">
    <source>
        <dbReference type="PROSITE-ProRule" id="PRU00560"/>
    </source>
</evidence>
<keyword evidence="7" id="KW-0413">Isomerase</keyword>
<feature type="binding site" evidence="11">
    <location>
        <begin position="32"/>
        <end position="39"/>
    </location>
    <ligand>
        <name>ATP</name>
        <dbReference type="ChEBI" id="CHEBI:30616"/>
    </ligand>
</feature>
<evidence type="ECO:0000259" key="12">
    <source>
        <dbReference type="PROSITE" id="PS51198"/>
    </source>
</evidence>
<keyword evidence="5 11" id="KW-0067">ATP-binding</keyword>
<dbReference type="Gene3D" id="3.40.50.300">
    <property type="entry name" value="P-loop containing nucleotide triphosphate hydrolases"/>
    <property type="match status" value="2"/>
</dbReference>
<evidence type="ECO:0000256" key="7">
    <source>
        <dbReference type="ARBA" id="ARBA00023235"/>
    </source>
</evidence>
<dbReference type="EMBL" id="LBSM01000022">
    <property type="protein sequence ID" value="KKQ17110.1"/>
    <property type="molecule type" value="Genomic_DNA"/>
</dbReference>
<dbReference type="Gene3D" id="1.10.486.10">
    <property type="entry name" value="PCRA, domain 4"/>
    <property type="match status" value="1"/>
</dbReference>
<comment type="caution">
    <text evidence="14">The sequence shown here is derived from an EMBL/GenBank/DDBJ whole genome shotgun (WGS) entry which is preliminary data.</text>
</comment>
<evidence type="ECO:0000313" key="15">
    <source>
        <dbReference type="Proteomes" id="UP000034508"/>
    </source>
</evidence>
<dbReference type="SUPFAM" id="SSF52540">
    <property type="entry name" value="P-loop containing nucleoside triphosphate hydrolases"/>
    <property type="match status" value="1"/>
</dbReference>
<dbReference type="PROSITE" id="PS51198">
    <property type="entry name" value="UVRD_HELICASE_ATP_BIND"/>
    <property type="match status" value="1"/>
</dbReference>
<dbReference type="PANTHER" id="PTHR11070:SF2">
    <property type="entry name" value="ATP-DEPENDENT DNA HELICASE SRS2"/>
    <property type="match status" value="1"/>
</dbReference>
<dbReference type="Proteomes" id="UP000034508">
    <property type="component" value="Unassembled WGS sequence"/>
</dbReference>
<dbReference type="AlphaFoldDB" id="A0A0G0FTF2"/>
<feature type="domain" description="UvrD-like helicase C-terminal" evidence="13">
    <location>
        <begin position="308"/>
        <end position="594"/>
    </location>
</feature>
<dbReference type="GO" id="GO:0005524">
    <property type="term" value="F:ATP binding"/>
    <property type="evidence" value="ECO:0007669"/>
    <property type="project" value="UniProtKB-UniRule"/>
</dbReference>
<gene>
    <name evidence="14" type="ORF">US31_C0022G0007</name>
</gene>
<dbReference type="EC" id="5.6.2.4" evidence="9"/>
<dbReference type="PANTHER" id="PTHR11070">
    <property type="entry name" value="UVRD / RECB / PCRA DNA HELICASE FAMILY MEMBER"/>
    <property type="match status" value="1"/>
</dbReference>
<evidence type="ECO:0000256" key="5">
    <source>
        <dbReference type="ARBA" id="ARBA00022840"/>
    </source>
</evidence>
<evidence type="ECO:0000256" key="9">
    <source>
        <dbReference type="ARBA" id="ARBA00034808"/>
    </source>
</evidence>
<dbReference type="PROSITE" id="PS51217">
    <property type="entry name" value="UVRD_HELICASE_CTER"/>
    <property type="match status" value="1"/>
</dbReference>
<keyword evidence="4 11" id="KW-0347">Helicase</keyword>
<evidence type="ECO:0000256" key="10">
    <source>
        <dbReference type="ARBA" id="ARBA00048988"/>
    </source>
</evidence>
<name>A0A0G0FTF2_9BACT</name>